<dbReference type="CDD" id="cd14007">
    <property type="entry name" value="STKc_Aurora"/>
    <property type="match status" value="1"/>
</dbReference>
<feature type="binding site" evidence="11">
    <location>
        <begin position="157"/>
        <end position="158"/>
    </location>
    <ligand>
        <name>ATP</name>
        <dbReference type="ChEBI" id="CHEBI:30616"/>
    </ligand>
</feature>
<dbReference type="PROSITE" id="PS00107">
    <property type="entry name" value="PROTEIN_KINASE_ATP"/>
    <property type="match status" value="1"/>
</dbReference>
<dbReference type="GO" id="GO:0090266">
    <property type="term" value="P:regulation of mitotic cell cycle spindle assembly checkpoint"/>
    <property type="evidence" value="ECO:0007669"/>
    <property type="project" value="UniProtKB-ARBA"/>
</dbReference>
<reference evidence="17" key="1">
    <citation type="submission" date="2021-06" db="EMBL/GenBank/DDBJ databases">
        <authorList>
            <person name="Kallberg Y."/>
            <person name="Tangrot J."/>
            <person name="Rosling A."/>
        </authorList>
    </citation>
    <scope>NUCLEOTIDE SEQUENCE</scope>
    <source>
        <strain evidence="17">CL551</strain>
    </source>
</reference>
<comment type="catalytic activity">
    <reaction evidence="9 15">
        <text>L-seryl-[protein] + ATP = O-phospho-L-seryl-[protein] + ADP + H(+)</text>
        <dbReference type="Rhea" id="RHEA:17989"/>
        <dbReference type="Rhea" id="RHEA-COMP:9863"/>
        <dbReference type="Rhea" id="RHEA-COMP:11604"/>
        <dbReference type="ChEBI" id="CHEBI:15378"/>
        <dbReference type="ChEBI" id="CHEBI:29999"/>
        <dbReference type="ChEBI" id="CHEBI:30616"/>
        <dbReference type="ChEBI" id="CHEBI:83421"/>
        <dbReference type="ChEBI" id="CHEBI:456216"/>
        <dbReference type="EC" id="2.7.11.1"/>
    </reaction>
</comment>
<evidence type="ECO:0000256" key="10">
    <source>
        <dbReference type="PIRSR" id="PIRSR630616-1"/>
    </source>
</evidence>
<dbReference type="Pfam" id="PF00069">
    <property type="entry name" value="Pkinase"/>
    <property type="match status" value="1"/>
</dbReference>
<feature type="binding site" evidence="11">
    <location>
        <position position="171"/>
    </location>
    <ligand>
        <name>ATP</name>
        <dbReference type="ChEBI" id="CHEBI:30616"/>
    </ligand>
</feature>
<feature type="cross-link" description="Glycyl lysine isopeptide (Lys-Gly) (interchain with G-Cter in SUMO2)" evidence="12">
    <location>
        <position position="155"/>
    </location>
</feature>
<comment type="caution">
    <text evidence="17">The sequence shown here is derived from an EMBL/GenBank/DDBJ whole genome shotgun (WGS) entry which is preliminary data.</text>
</comment>
<keyword evidence="5 11" id="KW-0547">Nucleotide-binding</keyword>
<evidence type="ECO:0000256" key="5">
    <source>
        <dbReference type="ARBA" id="ARBA00022741"/>
    </source>
</evidence>
<proteinExistence type="inferred from homology"/>
<keyword evidence="7 11" id="KW-0067">ATP-binding</keyword>
<organism evidence="17 18">
    <name type="scientific">Acaulospora morrowiae</name>
    <dbReference type="NCBI Taxonomy" id="94023"/>
    <lineage>
        <taxon>Eukaryota</taxon>
        <taxon>Fungi</taxon>
        <taxon>Fungi incertae sedis</taxon>
        <taxon>Mucoromycota</taxon>
        <taxon>Glomeromycotina</taxon>
        <taxon>Glomeromycetes</taxon>
        <taxon>Diversisporales</taxon>
        <taxon>Acaulosporaceae</taxon>
        <taxon>Acaulospora</taxon>
    </lineage>
</organism>
<keyword evidence="4 15" id="KW-0808">Transferase</keyword>
<dbReference type="GO" id="GO:0004674">
    <property type="term" value="F:protein serine/threonine kinase activity"/>
    <property type="evidence" value="ECO:0007669"/>
    <property type="project" value="UniProtKB-KW"/>
</dbReference>
<evidence type="ECO:0000256" key="7">
    <source>
        <dbReference type="ARBA" id="ARBA00022840"/>
    </source>
</evidence>
<evidence type="ECO:0000256" key="2">
    <source>
        <dbReference type="ARBA" id="ARBA00021157"/>
    </source>
</evidence>
<evidence type="ECO:0000313" key="18">
    <source>
        <dbReference type="Proteomes" id="UP000789342"/>
    </source>
</evidence>
<evidence type="ECO:0000256" key="11">
    <source>
        <dbReference type="PIRSR" id="PIRSR630616-2"/>
    </source>
</evidence>
<keyword evidence="6 15" id="KW-0418">Kinase</keyword>
<dbReference type="GO" id="GO:0032465">
    <property type="term" value="P:regulation of cytokinesis"/>
    <property type="evidence" value="ECO:0007669"/>
    <property type="project" value="UniProtKB-ARBA"/>
</dbReference>
<evidence type="ECO:0000256" key="13">
    <source>
        <dbReference type="PROSITE-ProRule" id="PRU10141"/>
    </source>
</evidence>
<dbReference type="Gene3D" id="1.10.510.10">
    <property type="entry name" value="Transferase(Phosphotransferase) domain 1"/>
    <property type="match status" value="1"/>
</dbReference>
<evidence type="ECO:0000256" key="14">
    <source>
        <dbReference type="RuleBase" id="RU000304"/>
    </source>
</evidence>
<dbReference type="FunFam" id="1.10.510.10:FF:000235">
    <property type="entry name" value="Serine/threonine-protein kinase ark1"/>
    <property type="match status" value="1"/>
</dbReference>
<dbReference type="InterPro" id="IPR030616">
    <property type="entry name" value="Aur-like"/>
</dbReference>
<dbReference type="InterPro" id="IPR008271">
    <property type="entry name" value="Ser/Thr_kinase_AS"/>
</dbReference>
<dbReference type="SUPFAM" id="SSF56112">
    <property type="entry name" value="Protein kinase-like (PK-like)"/>
    <property type="match status" value="1"/>
</dbReference>
<evidence type="ECO:0000256" key="6">
    <source>
        <dbReference type="ARBA" id="ARBA00022777"/>
    </source>
</evidence>
<name>A0A9N9HH46_9GLOM</name>
<evidence type="ECO:0000256" key="8">
    <source>
        <dbReference type="ARBA" id="ARBA00047899"/>
    </source>
</evidence>
<sequence length="321" mass="37315">NSSQIQEVDKENSTCMTQQIAPTMFSLKDFKIGHQIGKGKYGRVYMATERTSGYIVALKILLKQELRHEKLLNQLRREVEIQGNLSHPNILKLYGYFQDEKRVVMILELSPYGTLYDILKRYQRFTERRASRYIAQIAHALKYLHQNHVIHRDIKPENLLFGLRGELKLADFGWSTYSMGSQHTIVCGTLDYLSPEMVMRIPYNEKVDVWALGIICYELLVGTPPFVAKGFATTCRRIIFENVEIPKCISFEAKDFILSIFRKFKLLQKDQNNRPSVEVVLNHPWIRMYNDTTPIPRIRAHATNVQPPITNTLSEIYENST</sequence>
<evidence type="ECO:0000259" key="16">
    <source>
        <dbReference type="PROSITE" id="PS50011"/>
    </source>
</evidence>
<feature type="binding site" evidence="11">
    <location>
        <position position="40"/>
    </location>
    <ligand>
        <name>ATP</name>
        <dbReference type="ChEBI" id="CHEBI:30616"/>
    </ligand>
</feature>
<evidence type="ECO:0000256" key="1">
    <source>
        <dbReference type="ARBA" id="ARBA00012513"/>
    </source>
</evidence>
<feature type="binding site" evidence="11 13">
    <location>
        <position position="59"/>
    </location>
    <ligand>
        <name>ATP</name>
        <dbReference type="ChEBI" id="CHEBI:30616"/>
    </ligand>
</feature>
<dbReference type="InterPro" id="IPR000719">
    <property type="entry name" value="Prot_kinase_dom"/>
</dbReference>
<dbReference type="EMBL" id="CAJVPV010013799">
    <property type="protein sequence ID" value="CAG8680332.1"/>
    <property type="molecule type" value="Genomic_DNA"/>
</dbReference>
<dbReference type="GO" id="GO:0044779">
    <property type="term" value="P:meiotic spindle checkpoint signaling"/>
    <property type="evidence" value="ECO:0007669"/>
    <property type="project" value="UniProtKB-ARBA"/>
</dbReference>
<feature type="active site" description="Proton acceptor" evidence="10">
    <location>
        <position position="153"/>
    </location>
</feature>
<dbReference type="GO" id="GO:1902115">
    <property type="term" value="P:regulation of organelle assembly"/>
    <property type="evidence" value="ECO:0007669"/>
    <property type="project" value="UniProtKB-ARBA"/>
</dbReference>
<dbReference type="GO" id="GO:0005524">
    <property type="term" value="F:ATP binding"/>
    <property type="evidence" value="ECO:0007669"/>
    <property type="project" value="UniProtKB-UniRule"/>
</dbReference>
<feature type="non-terminal residue" evidence="17">
    <location>
        <position position="321"/>
    </location>
</feature>
<accession>A0A9N9HH46</accession>
<dbReference type="GO" id="GO:0051233">
    <property type="term" value="C:spindle midzone"/>
    <property type="evidence" value="ECO:0007669"/>
    <property type="project" value="UniProtKB-ARBA"/>
</dbReference>
<dbReference type="GO" id="GO:0000776">
    <property type="term" value="C:kinetochore"/>
    <property type="evidence" value="ECO:0007669"/>
    <property type="project" value="UniProtKB-ARBA"/>
</dbReference>
<keyword evidence="18" id="KW-1185">Reference proteome</keyword>
<dbReference type="FunFam" id="3.30.200.20:FF:000042">
    <property type="entry name" value="Aurora kinase A"/>
    <property type="match status" value="1"/>
</dbReference>
<evidence type="ECO:0000256" key="9">
    <source>
        <dbReference type="ARBA" id="ARBA00048679"/>
    </source>
</evidence>
<dbReference type="Proteomes" id="UP000789342">
    <property type="component" value="Unassembled WGS sequence"/>
</dbReference>
<dbReference type="GO" id="GO:0045143">
    <property type="term" value="P:homologous chromosome segregation"/>
    <property type="evidence" value="ECO:0007669"/>
    <property type="project" value="UniProtKB-ARBA"/>
</dbReference>
<comment type="similarity">
    <text evidence="15">Belongs to the protein kinase superfamily. Ser/Thr protein kinase family. Aurora subfamily.</text>
</comment>
<dbReference type="EC" id="2.7.11.1" evidence="1 15"/>
<evidence type="ECO:0000256" key="3">
    <source>
        <dbReference type="ARBA" id="ARBA00022527"/>
    </source>
</evidence>
<dbReference type="GO" id="GO:0032133">
    <property type="term" value="C:chromosome passenger complex"/>
    <property type="evidence" value="ECO:0007669"/>
    <property type="project" value="UniProtKB-ARBA"/>
</dbReference>
<comment type="catalytic activity">
    <reaction evidence="8 15">
        <text>L-threonyl-[protein] + ATP = O-phospho-L-threonyl-[protein] + ADP + H(+)</text>
        <dbReference type="Rhea" id="RHEA:46608"/>
        <dbReference type="Rhea" id="RHEA-COMP:11060"/>
        <dbReference type="Rhea" id="RHEA-COMP:11605"/>
        <dbReference type="ChEBI" id="CHEBI:15378"/>
        <dbReference type="ChEBI" id="CHEBI:30013"/>
        <dbReference type="ChEBI" id="CHEBI:30616"/>
        <dbReference type="ChEBI" id="CHEBI:61977"/>
        <dbReference type="ChEBI" id="CHEBI:456216"/>
        <dbReference type="EC" id="2.7.11.1"/>
    </reaction>
</comment>
<evidence type="ECO:0000256" key="15">
    <source>
        <dbReference type="RuleBase" id="RU367134"/>
    </source>
</evidence>
<dbReference type="InterPro" id="IPR011009">
    <property type="entry name" value="Kinase-like_dom_sf"/>
</dbReference>
<protein>
    <recommendedName>
        <fullName evidence="2 15">Aurora kinase</fullName>
        <ecNumber evidence="1 15">2.7.11.1</ecNumber>
    </recommendedName>
</protein>
<dbReference type="AlphaFoldDB" id="A0A9N9HH46"/>
<dbReference type="PROSITE" id="PS00108">
    <property type="entry name" value="PROTEIN_KINASE_ST"/>
    <property type="match status" value="1"/>
</dbReference>
<gene>
    <name evidence="17" type="ORF">AMORRO_LOCUS11216</name>
</gene>
<dbReference type="OrthoDB" id="377346at2759"/>
<evidence type="ECO:0000313" key="17">
    <source>
        <dbReference type="EMBL" id="CAG8680332.1"/>
    </source>
</evidence>
<feature type="domain" description="Protein kinase" evidence="16">
    <location>
        <begin position="30"/>
        <end position="286"/>
    </location>
</feature>
<dbReference type="GO" id="GO:0008608">
    <property type="term" value="P:attachment of spindle microtubules to kinetochore"/>
    <property type="evidence" value="ECO:0007669"/>
    <property type="project" value="UniProtKB-ARBA"/>
</dbReference>
<dbReference type="PANTHER" id="PTHR24350">
    <property type="entry name" value="SERINE/THREONINE-PROTEIN KINASE IAL-RELATED"/>
    <property type="match status" value="1"/>
</dbReference>
<dbReference type="PROSITE" id="PS50011">
    <property type="entry name" value="PROTEIN_KINASE_DOM"/>
    <property type="match status" value="1"/>
</dbReference>
<dbReference type="GO" id="GO:0072479">
    <property type="term" value="P:response to mitotic cell cycle spindle assembly checkpoint signaling"/>
    <property type="evidence" value="ECO:0007669"/>
    <property type="project" value="UniProtKB-ARBA"/>
</dbReference>
<evidence type="ECO:0000256" key="4">
    <source>
        <dbReference type="ARBA" id="ARBA00022679"/>
    </source>
</evidence>
<dbReference type="SMART" id="SM00220">
    <property type="entry name" value="S_TKc"/>
    <property type="match status" value="1"/>
</dbReference>
<dbReference type="InterPro" id="IPR017441">
    <property type="entry name" value="Protein_kinase_ATP_BS"/>
</dbReference>
<keyword evidence="3 14" id="KW-0723">Serine/threonine-protein kinase</keyword>
<evidence type="ECO:0000256" key="12">
    <source>
        <dbReference type="PIRSR" id="PIRSR630616-3"/>
    </source>
</evidence>